<accession>A0A1V0M6M9</accession>
<feature type="chain" id="PRO_5013205610" evidence="1">
    <location>
        <begin position="30"/>
        <end position="167"/>
    </location>
</feature>
<sequence>MGLHHRGGSRLGKLTIGFCLLAAASTALAEGVPQMYKDAIREHHTKMILGSGQDLTVLQPDVVLYRKIFQKENTTDHRELIQADEIPWAQLFKNQDLTLGEIVRLSAAASGYDSRFDPQVNQDQVIKLNSHPNSLRDLAEYLTRVSGARVTVYPEGRVVTATLKGQG</sequence>
<evidence type="ECO:0000256" key="1">
    <source>
        <dbReference type="SAM" id="SignalP"/>
    </source>
</evidence>
<keyword evidence="2" id="KW-0614">Plasmid</keyword>
<name>A0A1V0M6M9_PSEAI</name>
<dbReference type="AlphaFoldDB" id="A0A1V0M6M9"/>
<organism evidence="2">
    <name type="scientific">Pseudomonas aeruginosa</name>
    <dbReference type="NCBI Taxonomy" id="287"/>
    <lineage>
        <taxon>Bacteria</taxon>
        <taxon>Pseudomonadati</taxon>
        <taxon>Pseudomonadota</taxon>
        <taxon>Gammaproteobacteria</taxon>
        <taxon>Pseudomonadales</taxon>
        <taxon>Pseudomonadaceae</taxon>
        <taxon>Pseudomonas</taxon>
    </lineage>
</organism>
<evidence type="ECO:0000313" key="2">
    <source>
        <dbReference type="EMBL" id="ARD70553.1"/>
    </source>
</evidence>
<keyword evidence="1" id="KW-0732">Signal</keyword>
<reference evidence="2" key="1">
    <citation type="submission" date="2017-01" db="EMBL/GenBank/DDBJ databases">
        <title>Complete nucleotide sequence of an IncP-2 blaVIM-2-harboring megaplasmid from Pseudomonas aeruginosa.</title>
        <authorList>
            <person name="Botelho J."/>
            <person name="Grosso F."/>
            <person name="Mabrouk A."/>
            <person name="Peixe L."/>
        </authorList>
    </citation>
    <scope>NUCLEOTIDE SEQUENCE</scope>
    <source>
        <strain evidence="2">FFUP_PS_37</strain>
        <plasmid evidence="2">pJB37</plasmid>
    </source>
</reference>
<protein>
    <submittedName>
        <fullName evidence="2">Uncharacterized protein</fullName>
    </submittedName>
</protein>
<proteinExistence type="predicted"/>
<feature type="signal peptide" evidence="1">
    <location>
        <begin position="1"/>
        <end position="29"/>
    </location>
</feature>
<dbReference type="EMBL" id="KY494864">
    <property type="protein sequence ID" value="ARD70553.1"/>
    <property type="molecule type" value="Genomic_DNA"/>
</dbReference>
<geneLocation type="plasmid" evidence="2">
    <name>pJB37</name>
</geneLocation>